<dbReference type="Pfam" id="PF07729">
    <property type="entry name" value="FCD"/>
    <property type="match status" value="1"/>
</dbReference>
<dbReference type="PROSITE" id="PS50949">
    <property type="entry name" value="HTH_GNTR"/>
    <property type="match status" value="1"/>
</dbReference>
<dbReference type="Proteomes" id="UP000214747">
    <property type="component" value="Unassembled WGS sequence"/>
</dbReference>
<evidence type="ECO:0000256" key="2">
    <source>
        <dbReference type="ARBA" id="ARBA00023125"/>
    </source>
</evidence>
<dbReference type="PANTHER" id="PTHR43537:SF44">
    <property type="entry name" value="GNTR FAMILY REGULATORY PROTEIN"/>
    <property type="match status" value="1"/>
</dbReference>
<evidence type="ECO:0000256" key="3">
    <source>
        <dbReference type="ARBA" id="ARBA00023163"/>
    </source>
</evidence>
<dbReference type="RefSeq" id="WP_088755023.1">
    <property type="nucleotide sequence ID" value="NZ_NJGV01000008.1"/>
</dbReference>
<organism evidence="5 6">
    <name type="scientific">Herbaspirillum aquaticum</name>
    <dbReference type="NCBI Taxonomy" id="568783"/>
    <lineage>
        <taxon>Bacteria</taxon>
        <taxon>Pseudomonadati</taxon>
        <taxon>Pseudomonadota</taxon>
        <taxon>Betaproteobacteria</taxon>
        <taxon>Burkholderiales</taxon>
        <taxon>Oxalobacteraceae</taxon>
        <taxon>Herbaspirillum</taxon>
    </lineage>
</organism>
<dbReference type="GO" id="GO:0003700">
    <property type="term" value="F:DNA-binding transcription factor activity"/>
    <property type="evidence" value="ECO:0007669"/>
    <property type="project" value="InterPro"/>
</dbReference>
<evidence type="ECO:0000313" key="6">
    <source>
        <dbReference type="Proteomes" id="UP000214747"/>
    </source>
</evidence>
<dbReference type="InterPro" id="IPR000524">
    <property type="entry name" value="Tscrpt_reg_HTH_GntR"/>
</dbReference>
<sequence length="233" mass="25236">MFQKIPAQALSDTVARQLLENIDAGAFPRGSKLPTEAVLAQQFGVSRTVVREAIARLKHEGVVEPRQGSGVFVTEQAGIKPLRIDYTEVSSPDAVLQIVELRRAIEAEVAAQAAKRRSAEDLQAIEAALLQIGVDVAAGGDGVAADVAFHRALAQATRNPYFIKTLEFLSQYLEAATAVTRGNEARYEDFSRQVREEHEAIVAAIRAGDEMAARNAAQTHMFNAARRLSQGQS</sequence>
<dbReference type="CDD" id="cd07377">
    <property type="entry name" value="WHTH_GntR"/>
    <property type="match status" value="1"/>
</dbReference>
<name>A0A225SUR4_9BURK</name>
<keyword evidence="1" id="KW-0805">Transcription regulation</keyword>
<protein>
    <submittedName>
        <fullName evidence="5">GntR family transcriptional regulator</fullName>
    </submittedName>
</protein>
<evidence type="ECO:0000256" key="1">
    <source>
        <dbReference type="ARBA" id="ARBA00023015"/>
    </source>
</evidence>
<dbReference type="SUPFAM" id="SSF46785">
    <property type="entry name" value="Winged helix' DNA-binding domain"/>
    <property type="match status" value="1"/>
</dbReference>
<dbReference type="EMBL" id="NJGV01000008">
    <property type="protein sequence ID" value="OWY34660.1"/>
    <property type="molecule type" value="Genomic_DNA"/>
</dbReference>
<feature type="domain" description="HTH gntR-type" evidence="4">
    <location>
        <begin position="8"/>
        <end position="76"/>
    </location>
</feature>
<reference evidence="5 6" key="1">
    <citation type="journal article" date="2010" name="Int. J. Syst. Evol. Microbiol.">
        <title>Reclassification of Herbaspirillum putei as a later heterotypic synonym of Herbaspirillum huttiense, with the description of H. huttiense subsp. huttiense subsp. nov. and H. huttiense subsp. putei subsp. nov., comb. nov., and description of Herbaspirillum aquaticum sp. nov.</title>
        <authorList>
            <person name="Dobritsa A.P."/>
            <person name="Reddy M.C."/>
            <person name="Samadpour M."/>
        </authorList>
    </citation>
    <scope>NUCLEOTIDE SEQUENCE [LARGE SCALE GENOMIC DNA]</scope>
    <source>
        <strain evidence="5 6">IEH 4430</strain>
    </source>
</reference>
<dbReference type="SMART" id="SM00895">
    <property type="entry name" value="FCD"/>
    <property type="match status" value="1"/>
</dbReference>
<comment type="caution">
    <text evidence="5">The sequence shown here is derived from an EMBL/GenBank/DDBJ whole genome shotgun (WGS) entry which is preliminary data.</text>
</comment>
<dbReference type="InterPro" id="IPR008920">
    <property type="entry name" value="TF_FadR/GntR_C"/>
</dbReference>
<dbReference type="Gene3D" id="1.10.10.10">
    <property type="entry name" value="Winged helix-like DNA-binding domain superfamily/Winged helix DNA-binding domain"/>
    <property type="match status" value="1"/>
</dbReference>
<dbReference type="AlphaFoldDB" id="A0A225SUR4"/>
<proteinExistence type="predicted"/>
<dbReference type="InterPro" id="IPR036388">
    <property type="entry name" value="WH-like_DNA-bd_sf"/>
</dbReference>
<keyword evidence="2" id="KW-0238">DNA-binding</keyword>
<dbReference type="InterPro" id="IPR036390">
    <property type="entry name" value="WH_DNA-bd_sf"/>
</dbReference>
<dbReference type="Gene3D" id="1.20.120.530">
    <property type="entry name" value="GntR ligand-binding domain-like"/>
    <property type="match status" value="1"/>
</dbReference>
<evidence type="ECO:0000313" key="5">
    <source>
        <dbReference type="EMBL" id="OWY34660.1"/>
    </source>
</evidence>
<evidence type="ECO:0000259" key="4">
    <source>
        <dbReference type="PROSITE" id="PS50949"/>
    </source>
</evidence>
<keyword evidence="3" id="KW-0804">Transcription</keyword>
<dbReference type="SMART" id="SM00345">
    <property type="entry name" value="HTH_GNTR"/>
    <property type="match status" value="1"/>
</dbReference>
<dbReference type="Pfam" id="PF00392">
    <property type="entry name" value="GntR"/>
    <property type="match status" value="1"/>
</dbReference>
<dbReference type="PRINTS" id="PR00035">
    <property type="entry name" value="HTHGNTR"/>
</dbReference>
<dbReference type="SUPFAM" id="SSF48008">
    <property type="entry name" value="GntR ligand-binding domain-like"/>
    <property type="match status" value="1"/>
</dbReference>
<accession>A0A225SUR4</accession>
<gene>
    <name evidence="5" type="ORF">CEJ45_10195</name>
</gene>
<dbReference type="PANTHER" id="PTHR43537">
    <property type="entry name" value="TRANSCRIPTIONAL REGULATOR, GNTR FAMILY"/>
    <property type="match status" value="1"/>
</dbReference>
<keyword evidence="6" id="KW-1185">Reference proteome</keyword>
<dbReference type="GO" id="GO:0003677">
    <property type="term" value="F:DNA binding"/>
    <property type="evidence" value="ECO:0007669"/>
    <property type="project" value="UniProtKB-KW"/>
</dbReference>
<dbReference type="InterPro" id="IPR011711">
    <property type="entry name" value="GntR_C"/>
</dbReference>